<dbReference type="PANTHER" id="PTHR11802">
    <property type="entry name" value="SERINE PROTEASE FAMILY S10 SERINE CARBOXYPEPTIDASE"/>
    <property type="match status" value="1"/>
</dbReference>
<evidence type="ECO:0000313" key="15">
    <source>
        <dbReference type="Proteomes" id="UP000030854"/>
    </source>
</evidence>
<dbReference type="PROSITE" id="PS00131">
    <property type="entry name" value="CARBOXYPEPT_SER_SER"/>
    <property type="match status" value="1"/>
</dbReference>
<protein>
    <recommendedName>
        <fullName evidence="13">Carboxypeptidase</fullName>
        <ecNumber evidence="13">3.4.16.-</ecNumber>
    </recommendedName>
</protein>
<dbReference type="PANTHER" id="PTHR11802:SF113">
    <property type="entry name" value="SERINE CARBOXYPEPTIDASE CTSA-4.1"/>
    <property type="match status" value="1"/>
</dbReference>
<evidence type="ECO:0000256" key="3">
    <source>
        <dbReference type="ARBA" id="ARBA00022554"/>
    </source>
</evidence>
<dbReference type="PRINTS" id="PR00724">
    <property type="entry name" value="CRBOXYPTASEC"/>
</dbReference>
<dbReference type="EC" id="3.4.16.-" evidence="13"/>
<evidence type="ECO:0000256" key="9">
    <source>
        <dbReference type="ARBA" id="ARBA00023157"/>
    </source>
</evidence>
<dbReference type="EMBL" id="JNVN01001085">
    <property type="protein sequence ID" value="KHJ34043.1"/>
    <property type="molecule type" value="Genomic_DNA"/>
</dbReference>
<dbReference type="OMA" id="GDWMKPF"/>
<comment type="subcellular location">
    <subcellularLocation>
        <location evidence="1">Vacuole</location>
    </subcellularLocation>
</comment>
<keyword evidence="10" id="KW-0325">Glycoprotein</keyword>
<name>A0A0B1P704_UNCNE</name>
<keyword evidence="3" id="KW-0926">Vacuole</keyword>
<comment type="function">
    <text evidence="11">Vacuolar carboxypeptidase involved in degradation of small peptides. Digests preferentially peptides containing an aliphatic or hydrophobic residue in P1' position, as well as methionine, leucine or phenylalanine in P1 position of ester substrate.</text>
</comment>
<keyword evidence="6 13" id="KW-0732">Signal</keyword>
<keyword evidence="8" id="KW-0865">Zymogen</keyword>
<dbReference type="HOGENOM" id="CLU_008523_10_4_1"/>
<comment type="caution">
    <text evidence="14">The sequence shown here is derived from an EMBL/GenBank/DDBJ whole genome shotgun (WGS) entry which is preliminary data.</text>
</comment>
<dbReference type="Proteomes" id="UP000030854">
    <property type="component" value="Unassembled WGS sequence"/>
</dbReference>
<keyword evidence="9" id="KW-1015">Disulfide bond</keyword>
<evidence type="ECO:0000256" key="5">
    <source>
        <dbReference type="ARBA" id="ARBA00022670"/>
    </source>
</evidence>
<keyword evidence="15" id="KW-1185">Reference proteome</keyword>
<gene>
    <name evidence="14" type="ORF">EV44_g0330</name>
</gene>
<dbReference type="InterPro" id="IPR001563">
    <property type="entry name" value="Peptidase_S10"/>
</dbReference>
<dbReference type="FunFam" id="1.10.287.410:FF:000001">
    <property type="entry name" value="Carboxypeptidase Y"/>
    <property type="match status" value="1"/>
</dbReference>
<organism evidence="14 15">
    <name type="scientific">Uncinula necator</name>
    <name type="common">Grape powdery mildew</name>
    <dbReference type="NCBI Taxonomy" id="52586"/>
    <lineage>
        <taxon>Eukaryota</taxon>
        <taxon>Fungi</taxon>
        <taxon>Dikarya</taxon>
        <taxon>Ascomycota</taxon>
        <taxon>Pezizomycotina</taxon>
        <taxon>Leotiomycetes</taxon>
        <taxon>Erysiphales</taxon>
        <taxon>Erysiphaceae</taxon>
        <taxon>Erysiphe</taxon>
    </lineage>
</organism>
<dbReference type="GO" id="GO:0006508">
    <property type="term" value="P:proteolysis"/>
    <property type="evidence" value="ECO:0007669"/>
    <property type="project" value="UniProtKB-KW"/>
</dbReference>
<evidence type="ECO:0000256" key="8">
    <source>
        <dbReference type="ARBA" id="ARBA00023145"/>
    </source>
</evidence>
<evidence type="ECO:0000256" key="11">
    <source>
        <dbReference type="ARBA" id="ARBA00025622"/>
    </source>
</evidence>
<evidence type="ECO:0000256" key="7">
    <source>
        <dbReference type="ARBA" id="ARBA00022801"/>
    </source>
</evidence>
<sequence>MKLILSTLIFGATATIIDSQQPLYQKPLKEYETIPTPVKNEIADLILNSESIWDEIPDFLDSMSRLSNPKPSSRNPDSTWDFITKGSDIHNLWIENSNGEREREVDGSFETYDLRTKKVDPSRLGVDTVKQYSGYLDDNENDKHLFYWFFESRNDPKNDPVLLWLNGGPGCSSLTGLFAELGPASVNKNLTLAYNPFSWNANASVIFLDQPVNVGYSYSSRSVSDTVAAGKDIYALLTLFFKQFPEYATQDFHIAGESYGGHYVPVFVSEILSYKNRNINLKSALIGNGITDPLTQYDYLRPMACGEGGYPAVLEESQCQRMDNALPRCQSLIKNCYESESIWACVPAGIYCNNALIGPYQNSGQNVYDVRTQCEDPENLCYSITGWIRDYLNQKHVMNELGAEVSSYEGCSDTINRNFLFHGDWMKPYHKLVPGILDQIPLLIYAGDADFICNWLGNKAWTEALEWKGKSLFNKAESKNIELGNGNKYGKIKSSGNFTFLQIFEAGHMVPMNQPEVSLDFLNRWLHGEWSN</sequence>
<comment type="similarity">
    <text evidence="2 13">Belongs to the peptidase S10 family.</text>
</comment>
<dbReference type="InterPro" id="IPR018202">
    <property type="entry name" value="Ser_caboxypep_ser_AS"/>
</dbReference>
<feature type="chain" id="PRO_5006513991" description="Carboxypeptidase" evidence="13">
    <location>
        <begin position="20"/>
        <end position="532"/>
    </location>
</feature>
<feature type="signal peptide" evidence="13">
    <location>
        <begin position="1"/>
        <end position="19"/>
    </location>
</feature>
<dbReference type="InterPro" id="IPR029058">
    <property type="entry name" value="AB_hydrolase_fold"/>
</dbReference>
<keyword evidence="7 13" id="KW-0378">Hydrolase</keyword>
<evidence type="ECO:0000256" key="6">
    <source>
        <dbReference type="ARBA" id="ARBA00022729"/>
    </source>
</evidence>
<dbReference type="Gene3D" id="3.40.50.1820">
    <property type="entry name" value="alpha/beta hydrolase"/>
    <property type="match status" value="1"/>
</dbReference>
<evidence type="ECO:0000256" key="10">
    <source>
        <dbReference type="ARBA" id="ARBA00023180"/>
    </source>
</evidence>
<dbReference type="Gene3D" id="1.10.287.410">
    <property type="match status" value="1"/>
</dbReference>
<accession>A0A0B1P704</accession>
<dbReference type="STRING" id="52586.A0A0B1P704"/>
<keyword evidence="4 13" id="KW-0121">Carboxypeptidase</keyword>
<comment type="catalytic activity">
    <reaction evidence="12">
        <text>Release of a C-terminal amino acid with broad specificity.</text>
        <dbReference type="EC" id="3.4.16.5"/>
    </reaction>
</comment>
<dbReference type="AlphaFoldDB" id="A0A0B1P704"/>
<dbReference type="SUPFAM" id="SSF53474">
    <property type="entry name" value="alpha/beta-Hydrolases"/>
    <property type="match status" value="1"/>
</dbReference>
<evidence type="ECO:0000256" key="1">
    <source>
        <dbReference type="ARBA" id="ARBA00004116"/>
    </source>
</evidence>
<evidence type="ECO:0000313" key="14">
    <source>
        <dbReference type="EMBL" id="KHJ34043.1"/>
    </source>
</evidence>
<evidence type="ECO:0000256" key="2">
    <source>
        <dbReference type="ARBA" id="ARBA00009431"/>
    </source>
</evidence>
<keyword evidence="5 13" id="KW-0645">Protease</keyword>
<proteinExistence type="inferred from homology"/>
<dbReference type="GO" id="GO:0004185">
    <property type="term" value="F:serine-type carboxypeptidase activity"/>
    <property type="evidence" value="ECO:0007669"/>
    <property type="project" value="UniProtKB-UniRule"/>
</dbReference>
<dbReference type="GO" id="GO:0000328">
    <property type="term" value="C:fungal-type vacuole lumen"/>
    <property type="evidence" value="ECO:0007669"/>
    <property type="project" value="UniProtKB-ARBA"/>
</dbReference>
<reference evidence="14 15" key="1">
    <citation type="journal article" date="2014" name="BMC Genomics">
        <title>Adaptive genomic structural variation in the grape powdery mildew pathogen, Erysiphe necator.</title>
        <authorList>
            <person name="Jones L."/>
            <person name="Riaz S."/>
            <person name="Morales-Cruz A."/>
            <person name="Amrine K.C."/>
            <person name="McGuire B."/>
            <person name="Gubler W.D."/>
            <person name="Walker M.A."/>
            <person name="Cantu D."/>
        </authorList>
    </citation>
    <scope>NUCLEOTIDE SEQUENCE [LARGE SCALE GENOMIC DNA]</scope>
    <source>
        <strain evidence="15">c</strain>
    </source>
</reference>
<evidence type="ECO:0000256" key="4">
    <source>
        <dbReference type="ARBA" id="ARBA00022645"/>
    </source>
</evidence>
<dbReference type="MEROPS" id="S10.001"/>
<evidence type="ECO:0000256" key="12">
    <source>
        <dbReference type="ARBA" id="ARBA00052076"/>
    </source>
</evidence>
<dbReference type="Pfam" id="PF00450">
    <property type="entry name" value="Peptidase_S10"/>
    <property type="match status" value="1"/>
</dbReference>
<evidence type="ECO:0000256" key="13">
    <source>
        <dbReference type="RuleBase" id="RU361156"/>
    </source>
</evidence>